<name>A0A9J9HH38_RHIWR</name>
<dbReference type="AlphaFoldDB" id="A0A9J9HH38"/>
<proteinExistence type="inferred from homology"/>
<dbReference type="InterPro" id="IPR002514">
    <property type="entry name" value="Transposase_8"/>
</dbReference>
<dbReference type="GO" id="GO:0004803">
    <property type="term" value="F:transposase activity"/>
    <property type="evidence" value="ECO:0007669"/>
    <property type="project" value="InterPro"/>
</dbReference>
<dbReference type="NCBIfam" id="NF047595">
    <property type="entry name" value="IS66_ISRel24_TnpA"/>
    <property type="match status" value="1"/>
</dbReference>
<keyword evidence="3" id="KW-1185">Reference proteome</keyword>
<dbReference type="PANTHER" id="PTHR37936">
    <property type="entry name" value="TRANSPOSASE INSC FOR INSERTION ELEMENT IS2A-RELATED"/>
    <property type="match status" value="1"/>
</dbReference>
<dbReference type="Gene3D" id="1.10.10.10">
    <property type="entry name" value="Winged helix-like DNA-binding domain superfamily/Winged helix DNA-binding domain"/>
    <property type="match status" value="1"/>
</dbReference>
<evidence type="ECO:0000256" key="1">
    <source>
        <dbReference type="ARBA" id="ARBA00009964"/>
    </source>
</evidence>
<dbReference type="InterPro" id="IPR010921">
    <property type="entry name" value="Trp_repressor/repl_initiator"/>
</dbReference>
<comment type="similarity">
    <text evidence="1">Belongs to the transposase 8 family.</text>
</comment>
<evidence type="ECO:0000313" key="2">
    <source>
        <dbReference type="EMBL" id="ABQ71692.1"/>
    </source>
</evidence>
<protein>
    <submittedName>
        <fullName evidence="2">Transposase IS3/IS911 family protein</fullName>
    </submittedName>
</protein>
<dbReference type="PANTHER" id="PTHR37936:SF3">
    <property type="entry name" value="TRANSPOSASE INSC FOR INSERTION ELEMENT IS2A-RELATED"/>
    <property type="match status" value="1"/>
</dbReference>
<evidence type="ECO:0000313" key="3">
    <source>
        <dbReference type="Proteomes" id="UP000001989"/>
    </source>
</evidence>
<dbReference type="Pfam" id="PF01527">
    <property type="entry name" value="HTH_Tnp_1"/>
    <property type="match status" value="1"/>
</dbReference>
<dbReference type="SUPFAM" id="SSF48295">
    <property type="entry name" value="TrpR-like"/>
    <property type="match status" value="1"/>
</dbReference>
<dbReference type="InterPro" id="IPR036388">
    <property type="entry name" value="WH-like_DNA-bd_sf"/>
</dbReference>
<dbReference type="Proteomes" id="UP000001989">
    <property type="component" value="Plasmid pSWIT02"/>
</dbReference>
<sequence length="129" mass="14371">MRGWERSMGQITVFSGPERRRRWSDEERLQILTEAFSPGACVAEVCRRHDISTALIYTWRRKIREAQVDPASDRLPAPCFAEAVVVDDEGAAHPSLQPAMIVELARGKRVNIFASASPAQVVAALKALR</sequence>
<reference evidence="2 3" key="1">
    <citation type="journal article" date="2010" name="J. Bacteriol.">
        <title>Genome sequence of the dioxin-mineralizing bacterium Sphingomonas wittichii RW1.</title>
        <authorList>
            <person name="Miller T.R."/>
            <person name="Delcher A.L."/>
            <person name="Salzberg S.L."/>
            <person name="Saunders E."/>
            <person name="Detter J.C."/>
            <person name="Halden R.U."/>
        </authorList>
    </citation>
    <scope>NUCLEOTIDE SEQUENCE [LARGE SCALE GENOMIC DNA]</scope>
    <source>
        <strain evidence="3">DSM 6014 / CCUG 31198 / JCM 15750 / NBRC 105917 / EY 4224 / RW1</strain>
    </source>
</reference>
<dbReference type="KEGG" id="swi:Swit_5080"/>
<dbReference type="EMBL" id="CP000701">
    <property type="protein sequence ID" value="ABQ71692.1"/>
    <property type="molecule type" value="Genomic_DNA"/>
</dbReference>
<dbReference type="GO" id="GO:0043565">
    <property type="term" value="F:sequence-specific DNA binding"/>
    <property type="evidence" value="ECO:0007669"/>
    <property type="project" value="InterPro"/>
</dbReference>
<gene>
    <name evidence="2" type="ordered locus">Swit_5080</name>
</gene>
<dbReference type="GO" id="GO:0006313">
    <property type="term" value="P:DNA transposition"/>
    <property type="evidence" value="ECO:0007669"/>
    <property type="project" value="InterPro"/>
</dbReference>
<organism evidence="2 3">
    <name type="scientific">Rhizorhabdus wittichii (strain DSM 6014 / CCUG 31198 / JCM 15750 / NBRC 105917 / EY 4224 / RW1)</name>
    <name type="common">Sphingomonas wittichii</name>
    <dbReference type="NCBI Taxonomy" id="392499"/>
    <lineage>
        <taxon>Bacteria</taxon>
        <taxon>Pseudomonadati</taxon>
        <taxon>Pseudomonadota</taxon>
        <taxon>Alphaproteobacteria</taxon>
        <taxon>Sphingomonadales</taxon>
        <taxon>Sphingomonadaceae</taxon>
        <taxon>Rhizorhabdus</taxon>
    </lineage>
</organism>
<keyword evidence="2" id="KW-0614">Plasmid</keyword>
<accession>A0A9J9HH38</accession>
<geneLocation type="plasmid" evidence="2 3">
    <name>pSWIT02</name>
</geneLocation>